<dbReference type="InterPro" id="IPR013653">
    <property type="entry name" value="GCN5-like_dom"/>
</dbReference>
<dbReference type="PROSITE" id="PS51186">
    <property type="entry name" value="GNAT"/>
    <property type="match status" value="1"/>
</dbReference>
<reference evidence="2 3" key="1">
    <citation type="journal article" date="2013" name="Genome Announc.">
        <title>Draft Whole-Genome Sequence of Bacillus sonorensis Strain L12, a Source of Nonribosomal Lipopeptides.</title>
        <authorList>
            <person name="Adimpong D.B."/>
            <person name="Sorensen K.I."/>
            <person name="Nielsen D.S."/>
            <person name="Thorsen L."/>
            <person name="Rasmussen T.B."/>
            <person name="Derkx P.M."/>
            <person name="Jespersen L."/>
        </authorList>
    </citation>
    <scope>NUCLEOTIDE SEQUENCE [LARGE SCALE GENOMIC DNA]</scope>
    <source>
        <strain evidence="2 3">L12</strain>
    </source>
</reference>
<dbReference type="PATRIC" id="fig|1274524.3.peg.1390"/>
<dbReference type="Proteomes" id="UP000011907">
    <property type="component" value="Unassembled WGS sequence"/>
</dbReference>
<dbReference type="InterPro" id="IPR016181">
    <property type="entry name" value="Acyl_CoA_acyltransferase"/>
</dbReference>
<evidence type="ECO:0000259" key="1">
    <source>
        <dbReference type="PROSITE" id="PS51186"/>
    </source>
</evidence>
<evidence type="ECO:0000313" key="2">
    <source>
        <dbReference type="EMBL" id="EME75450.1"/>
    </source>
</evidence>
<proteinExistence type="predicted"/>
<dbReference type="AlphaFoldDB" id="M5PEB1"/>
<accession>M5PEB1</accession>
<dbReference type="Gene3D" id="3.40.630.30">
    <property type="match status" value="1"/>
</dbReference>
<dbReference type="Pfam" id="PF08445">
    <property type="entry name" value="FR47"/>
    <property type="match status" value="1"/>
</dbReference>
<dbReference type="eggNOG" id="COG3393">
    <property type="taxonomic scope" value="Bacteria"/>
</dbReference>
<evidence type="ECO:0000313" key="3">
    <source>
        <dbReference type="Proteomes" id="UP000011907"/>
    </source>
</evidence>
<name>M5PEB1_9BACI</name>
<dbReference type="InterPro" id="IPR000182">
    <property type="entry name" value="GNAT_dom"/>
</dbReference>
<keyword evidence="2" id="KW-0808">Transferase</keyword>
<dbReference type="GO" id="GO:0016747">
    <property type="term" value="F:acyltransferase activity, transferring groups other than amino-acyl groups"/>
    <property type="evidence" value="ECO:0007669"/>
    <property type="project" value="InterPro"/>
</dbReference>
<organism evidence="2 3">
    <name type="scientific">Bacillus sonorensis L12</name>
    <dbReference type="NCBI Taxonomy" id="1274524"/>
    <lineage>
        <taxon>Bacteria</taxon>
        <taxon>Bacillati</taxon>
        <taxon>Bacillota</taxon>
        <taxon>Bacilli</taxon>
        <taxon>Bacillales</taxon>
        <taxon>Bacillaceae</taxon>
        <taxon>Bacillus</taxon>
    </lineage>
</organism>
<dbReference type="EMBL" id="AOFM01000005">
    <property type="protein sequence ID" value="EME75450.1"/>
    <property type="molecule type" value="Genomic_DNA"/>
</dbReference>
<feature type="domain" description="N-acetyltransferase" evidence="1">
    <location>
        <begin position="157"/>
        <end position="300"/>
    </location>
</feature>
<comment type="caution">
    <text evidence="2">The sequence shown here is derived from an EMBL/GenBank/DDBJ whole genome shotgun (WGS) entry which is preliminary data.</text>
</comment>
<dbReference type="SUPFAM" id="SSF55729">
    <property type="entry name" value="Acyl-CoA N-acyltransferases (Nat)"/>
    <property type="match status" value="1"/>
</dbReference>
<dbReference type="STRING" id="1274524.BSONL12_06438"/>
<gene>
    <name evidence="2" type="ORF">BSONL12_06438</name>
</gene>
<sequence length="300" mass="33328">MLSNVKLFFNESKETERGLINVEVKRFSCPEEFLRHAEHALLEHEAVNNLPLGLLYLLRERQDSEAVLLSAENEQGIQLMAVMASGELILAGDERRVEAAGELAAYIKKAGIRPPGVIGQPAIAKAFADAWKRKTRVKMKQTIYQLDNVNDVSLSSGSLRKADQRDLELITDWIHSFSEEAFHDGLGHEKAKKMAARGIDKASIYVWDDCGEAVSMAQKSRPTKNGITVNLVFTPKNRRNKGYATSCVAALSRTLLDEGVSFCSLYTDQANPTSNKIYAEIGYRPVADSIVYAFDQSEKS</sequence>
<protein>
    <submittedName>
        <fullName evidence="2">N-acetyltransferase GCN5</fullName>
    </submittedName>
</protein>